<organism evidence="3 4">
    <name type="scientific">Promicromonospora iranensis</name>
    <dbReference type="NCBI Taxonomy" id="1105144"/>
    <lineage>
        <taxon>Bacteria</taxon>
        <taxon>Bacillati</taxon>
        <taxon>Actinomycetota</taxon>
        <taxon>Actinomycetes</taxon>
        <taxon>Micrococcales</taxon>
        <taxon>Promicromonosporaceae</taxon>
        <taxon>Promicromonospora</taxon>
    </lineage>
</organism>
<gene>
    <name evidence="3" type="ORF">J2S48_004119</name>
</gene>
<evidence type="ECO:0000313" key="3">
    <source>
        <dbReference type="EMBL" id="MDR7384604.1"/>
    </source>
</evidence>
<accession>A0ABU2CTC8</accession>
<protein>
    <submittedName>
        <fullName evidence="3">Membrane protein</fullName>
    </submittedName>
</protein>
<feature type="transmembrane region" description="Helical" evidence="2">
    <location>
        <begin position="102"/>
        <end position="119"/>
    </location>
</feature>
<feature type="transmembrane region" description="Helical" evidence="2">
    <location>
        <begin position="195"/>
        <end position="227"/>
    </location>
</feature>
<feature type="compositionally biased region" description="Low complexity" evidence="1">
    <location>
        <begin position="59"/>
        <end position="77"/>
    </location>
</feature>
<feature type="transmembrane region" description="Helical" evidence="2">
    <location>
        <begin position="262"/>
        <end position="294"/>
    </location>
</feature>
<name>A0ABU2CTC8_9MICO</name>
<keyword evidence="4" id="KW-1185">Reference proteome</keyword>
<dbReference type="PANTHER" id="PTHR40076:SF1">
    <property type="entry name" value="MEMBRANE PROTEIN"/>
    <property type="match status" value="1"/>
</dbReference>
<evidence type="ECO:0000256" key="2">
    <source>
        <dbReference type="SAM" id="Phobius"/>
    </source>
</evidence>
<comment type="caution">
    <text evidence="3">The sequence shown here is derived from an EMBL/GenBank/DDBJ whole genome shotgun (WGS) entry which is preliminary data.</text>
</comment>
<keyword evidence="2" id="KW-0472">Membrane</keyword>
<dbReference type="InterPro" id="IPR010380">
    <property type="entry name" value="DUF975"/>
</dbReference>
<keyword evidence="2" id="KW-1133">Transmembrane helix</keyword>
<sequence>MSENTPQDPYEPNQGGANPPAGGPTPPNPAEPTPPSGAALPPNPAGATPPPSGGPTQPPVYGGASQPPAYGGPAAPYGTQSSKPFQVGEALSFGWGRFKGNWLFWVLFVLLTFVVGAIFNSGSVGDIQDQINASSDPEAMQELAGSMSGASSLLQFIGSLVLGVLQALGINAALREVSGEKATWGTLFKVNNLGMVILAALLLMVASFVGVLLCGIGLIAVAIFGVFTYHNVVDKGLNAWAAFTSSFSQVGKNFGAVFLLELALFGINIVGALLCGLGLFITIPLSVLTLAFAYRRITGGPVSTAPAV</sequence>
<evidence type="ECO:0000256" key="1">
    <source>
        <dbReference type="SAM" id="MobiDB-lite"/>
    </source>
</evidence>
<reference evidence="3 4" key="1">
    <citation type="submission" date="2023-07" db="EMBL/GenBank/DDBJ databases">
        <title>Sequencing the genomes of 1000 actinobacteria strains.</title>
        <authorList>
            <person name="Klenk H.-P."/>
        </authorList>
    </citation>
    <scope>NUCLEOTIDE SEQUENCE [LARGE SCALE GENOMIC DNA]</scope>
    <source>
        <strain evidence="3 4">DSM 45554</strain>
    </source>
</reference>
<dbReference type="EMBL" id="JAVDYE010000001">
    <property type="protein sequence ID" value="MDR7384604.1"/>
    <property type="molecule type" value="Genomic_DNA"/>
</dbReference>
<feature type="compositionally biased region" description="Low complexity" evidence="1">
    <location>
        <begin position="11"/>
        <end position="20"/>
    </location>
</feature>
<feature type="compositionally biased region" description="Pro residues" evidence="1">
    <location>
        <begin position="21"/>
        <end position="58"/>
    </location>
</feature>
<dbReference type="RefSeq" id="WP_274992977.1">
    <property type="nucleotide sequence ID" value="NZ_JAJQQP010000003.1"/>
</dbReference>
<evidence type="ECO:0000313" key="4">
    <source>
        <dbReference type="Proteomes" id="UP001183585"/>
    </source>
</evidence>
<dbReference type="PANTHER" id="PTHR40076">
    <property type="entry name" value="MEMBRANE PROTEIN-RELATED"/>
    <property type="match status" value="1"/>
</dbReference>
<feature type="transmembrane region" description="Helical" evidence="2">
    <location>
        <begin position="153"/>
        <end position="174"/>
    </location>
</feature>
<dbReference type="Proteomes" id="UP001183585">
    <property type="component" value="Unassembled WGS sequence"/>
</dbReference>
<keyword evidence="2" id="KW-0812">Transmembrane</keyword>
<proteinExistence type="predicted"/>
<feature type="region of interest" description="Disordered" evidence="1">
    <location>
        <begin position="1"/>
        <end position="77"/>
    </location>
</feature>